<dbReference type="PANTHER" id="PTHR36766:SF44">
    <property type="entry name" value="NBS-CODING RESISTANCE GENE ANALOG"/>
    <property type="match status" value="1"/>
</dbReference>
<dbReference type="EMBL" id="CP126662">
    <property type="protein sequence ID" value="WKA06021.1"/>
    <property type="molecule type" value="Genomic_DNA"/>
</dbReference>
<gene>
    <name evidence="2" type="ORF">VitviT2T_023949</name>
</gene>
<protein>
    <recommendedName>
        <fullName evidence="4">NB-ARC domain-containing protein</fullName>
    </recommendedName>
</protein>
<name>A0ABY9DGD0_VITVI</name>
<dbReference type="SUPFAM" id="SSF52540">
    <property type="entry name" value="P-loop containing nucleoside triphosphate hydrolases"/>
    <property type="match status" value="1"/>
</dbReference>
<evidence type="ECO:0000313" key="2">
    <source>
        <dbReference type="EMBL" id="WKA06021.1"/>
    </source>
</evidence>
<dbReference type="Proteomes" id="UP001227230">
    <property type="component" value="Chromosome 15"/>
</dbReference>
<proteinExistence type="predicted"/>
<sequence>MSSHKSRVLITTHNQEIALHANAKLHEPYHFKPKESWKLFLRKTFQVKSTRGVCPKELKNLGKNIAAKYKGLPLAIVVLGGLLSRKENTISS</sequence>
<evidence type="ECO:0000313" key="3">
    <source>
        <dbReference type="Proteomes" id="UP001227230"/>
    </source>
</evidence>
<dbReference type="Gene3D" id="1.10.8.430">
    <property type="entry name" value="Helical domain of apoptotic protease-activating factors"/>
    <property type="match status" value="1"/>
</dbReference>
<reference evidence="2 3" key="1">
    <citation type="journal article" date="2023" name="Hortic Res">
        <title>The complete reference genome for grapevine (Vitis vinifera L.) genetics and breeding.</title>
        <authorList>
            <person name="Shi X."/>
            <person name="Cao S."/>
            <person name="Wang X."/>
            <person name="Huang S."/>
            <person name="Wang Y."/>
            <person name="Liu Z."/>
            <person name="Liu W."/>
            <person name="Leng X."/>
            <person name="Peng Y."/>
            <person name="Wang N."/>
            <person name="Wang Y."/>
            <person name="Ma Z."/>
            <person name="Xu X."/>
            <person name="Zhang F."/>
            <person name="Xue H."/>
            <person name="Zhong H."/>
            <person name="Wang Y."/>
            <person name="Zhang K."/>
            <person name="Velt A."/>
            <person name="Avia K."/>
            <person name="Holtgrawe D."/>
            <person name="Grimplet J."/>
            <person name="Matus J.T."/>
            <person name="Ware D."/>
            <person name="Wu X."/>
            <person name="Wang H."/>
            <person name="Liu C."/>
            <person name="Fang Y."/>
            <person name="Rustenholz C."/>
            <person name="Cheng Z."/>
            <person name="Xiao H."/>
            <person name="Zhou Y."/>
        </authorList>
    </citation>
    <scope>NUCLEOTIDE SEQUENCE [LARGE SCALE GENOMIC DNA]</scope>
    <source>
        <strain evidence="3">cv. Pinot noir / PN40024</strain>
        <tissue evidence="2">Leaf</tissue>
    </source>
</reference>
<keyword evidence="1" id="KW-0611">Plant defense</keyword>
<organism evidence="2 3">
    <name type="scientific">Vitis vinifera</name>
    <name type="common">Grape</name>
    <dbReference type="NCBI Taxonomy" id="29760"/>
    <lineage>
        <taxon>Eukaryota</taxon>
        <taxon>Viridiplantae</taxon>
        <taxon>Streptophyta</taxon>
        <taxon>Embryophyta</taxon>
        <taxon>Tracheophyta</taxon>
        <taxon>Spermatophyta</taxon>
        <taxon>Magnoliopsida</taxon>
        <taxon>eudicotyledons</taxon>
        <taxon>Gunneridae</taxon>
        <taxon>Pentapetalae</taxon>
        <taxon>rosids</taxon>
        <taxon>Vitales</taxon>
        <taxon>Vitaceae</taxon>
        <taxon>Viteae</taxon>
        <taxon>Vitis</taxon>
    </lineage>
</organism>
<dbReference type="PANTHER" id="PTHR36766">
    <property type="entry name" value="PLANT BROAD-SPECTRUM MILDEW RESISTANCE PROTEIN RPW8"/>
    <property type="match status" value="1"/>
</dbReference>
<keyword evidence="3" id="KW-1185">Reference proteome</keyword>
<evidence type="ECO:0008006" key="4">
    <source>
        <dbReference type="Google" id="ProtNLM"/>
    </source>
</evidence>
<dbReference type="InterPro" id="IPR027417">
    <property type="entry name" value="P-loop_NTPase"/>
</dbReference>
<accession>A0ABY9DGD0</accession>
<dbReference type="InterPro" id="IPR042197">
    <property type="entry name" value="Apaf_helical"/>
</dbReference>
<evidence type="ECO:0000256" key="1">
    <source>
        <dbReference type="ARBA" id="ARBA00022821"/>
    </source>
</evidence>